<dbReference type="GO" id="GO:0015074">
    <property type="term" value="P:DNA integration"/>
    <property type="evidence" value="ECO:0007669"/>
    <property type="project" value="InterPro"/>
</dbReference>
<dbReference type="GO" id="GO:0003677">
    <property type="term" value="F:DNA binding"/>
    <property type="evidence" value="ECO:0007669"/>
    <property type="project" value="InterPro"/>
</dbReference>
<comment type="subcellular location">
    <subcellularLocation>
        <location evidence="1">Nucleus</location>
    </subcellularLocation>
</comment>
<feature type="domain" description="Transposase Tc1-like" evidence="2">
    <location>
        <begin position="72"/>
        <end position="126"/>
    </location>
</feature>
<organism evidence="3 4">
    <name type="scientific">Brassicogethes aeneus</name>
    <name type="common">Rape pollen beetle</name>
    <name type="synonym">Meligethes aeneus</name>
    <dbReference type="NCBI Taxonomy" id="1431903"/>
    <lineage>
        <taxon>Eukaryota</taxon>
        <taxon>Metazoa</taxon>
        <taxon>Ecdysozoa</taxon>
        <taxon>Arthropoda</taxon>
        <taxon>Hexapoda</taxon>
        <taxon>Insecta</taxon>
        <taxon>Pterygota</taxon>
        <taxon>Neoptera</taxon>
        <taxon>Endopterygota</taxon>
        <taxon>Coleoptera</taxon>
        <taxon>Polyphaga</taxon>
        <taxon>Cucujiformia</taxon>
        <taxon>Nitidulidae</taxon>
        <taxon>Meligethinae</taxon>
        <taxon>Brassicogethes</taxon>
    </lineage>
</organism>
<dbReference type="SUPFAM" id="SSF46689">
    <property type="entry name" value="Homeodomain-like"/>
    <property type="match status" value="1"/>
</dbReference>
<evidence type="ECO:0000313" key="4">
    <source>
        <dbReference type="Proteomes" id="UP001154078"/>
    </source>
</evidence>
<name>A0A9P0BEW9_BRAAE</name>
<dbReference type="GO" id="GO:0005634">
    <property type="term" value="C:nucleus"/>
    <property type="evidence" value="ECO:0007669"/>
    <property type="project" value="UniProtKB-SubCell"/>
</dbReference>
<evidence type="ECO:0000256" key="1">
    <source>
        <dbReference type="ARBA" id="ARBA00004123"/>
    </source>
</evidence>
<dbReference type="GO" id="GO:0006313">
    <property type="term" value="P:DNA transposition"/>
    <property type="evidence" value="ECO:0007669"/>
    <property type="project" value="InterPro"/>
</dbReference>
<dbReference type="InterPro" id="IPR002492">
    <property type="entry name" value="Transposase_Tc1-like"/>
</dbReference>
<evidence type="ECO:0000259" key="2">
    <source>
        <dbReference type="Pfam" id="PF01498"/>
    </source>
</evidence>
<keyword evidence="4" id="KW-1185">Reference proteome</keyword>
<dbReference type="Gene3D" id="1.10.10.10">
    <property type="entry name" value="Winged helix-like DNA-binding domain superfamily/Winged helix DNA-binding domain"/>
    <property type="match status" value="1"/>
</dbReference>
<protein>
    <recommendedName>
        <fullName evidence="2">Transposase Tc1-like domain-containing protein</fullName>
    </recommendedName>
</protein>
<dbReference type="OrthoDB" id="6739961at2759"/>
<reference evidence="3" key="1">
    <citation type="submission" date="2021-12" db="EMBL/GenBank/DDBJ databases">
        <authorList>
            <person name="King R."/>
        </authorList>
    </citation>
    <scope>NUCLEOTIDE SEQUENCE</scope>
</reference>
<gene>
    <name evidence="3" type="ORF">MELIAE_LOCUS11043</name>
</gene>
<dbReference type="InterPro" id="IPR036388">
    <property type="entry name" value="WH-like_DNA-bd_sf"/>
</dbReference>
<dbReference type="Proteomes" id="UP001154078">
    <property type="component" value="Chromosome 8"/>
</dbReference>
<evidence type="ECO:0000313" key="3">
    <source>
        <dbReference type="EMBL" id="CAH0561705.1"/>
    </source>
</evidence>
<proteinExistence type="predicted"/>
<sequence length="127" mass="14919">MQRQSRNLTRDECAQVVVLVQEGWSYRRIAERFGVSHTSISRMFQRYMETGGHTRRPGQGRNRATTPAQDRFLRLLTLRQRFVTTRMLQSQLENVEGVQISIETIRQRLRKDNLQPRIPARGPLLTL</sequence>
<feature type="non-terminal residue" evidence="3">
    <location>
        <position position="127"/>
    </location>
</feature>
<accession>A0A9P0BEW9</accession>
<dbReference type="EMBL" id="OV121139">
    <property type="protein sequence ID" value="CAH0561705.1"/>
    <property type="molecule type" value="Genomic_DNA"/>
</dbReference>
<dbReference type="Pfam" id="PF01498">
    <property type="entry name" value="HTH_Tnp_Tc3_2"/>
    <property type="match status" value="1"/>
</dbReference>
<dbReference type="Pfam" id="PF13384">
    <property type="entry name" value="HTH_23"/>
    <property type="match status" value="1"/>
</dbReference>
<dbReference type="InterPro" id="IPR009057">
    <property type="entry name" value="Homeodomain-like_sf"/>
</dbReference>
<dbReference type="AlphaFoldDB" id="A0A9P0BEW9"/>